<feature type="transmembrane region" description="Helical" evidence="6">
    <location>
        <begin position="23"/>
        <end position="40"/>
    </location>
</feature>
<evidence type="ECO:0000256" key="3">
    <source>
        <dbReference type="ARBA" id="ARBA00022692"/>
    </source>
</evidence>
<feature type="transmembrane region" description="Helical" evidence="6">
    <location>
        <begin position="94"/>
        <end position="117"/>
    </location>
</feature>
<dbReference type="InterPro" id="IPR050189">
    <property type="entry name" value="MFS_Efflux_Transporters"/>
</dbReference>
<evidence type="ECO:0000256" key="6">
    <source>
        <dbReference type="SAM" id="Phobius"/>
    </source>
</evidence>
<dbReference type="Pfam" id="PF07690">
    <property type="entry name" value="MFS_1"/>
    <property type="match status" value="2"/>
</dbReference>
<evidence type="ECO:0000256" key="2">
    <source>
        <dbReference type="ARBA" id="ARBA00022475"/>
    </source>
</evidence>
<dbReference type="GO" id="GO:0022857">
    <property type="term" value="F:transmembrane transporter activity"/>
    <property type="evidence" value="ECO:0007669"/>
    <property type="project" value="InterPro"/>
</dbReference>
<feature type="transmembrane region" description="Helical" evidence="6">
    <location>
        <begin position="60"/>
        <end position="82"/>
    </location>
</feature>
<dbReference type="Gene3D" id="1.20.1250.20">
    <property type="entry name" value="MFS general substrate transporter like domains"/>
    <property type="match status" value="2"/>
</dbReference>
<feature type="transmembrane region" description="Helical" evidence="6">
    <location>
        <begin position="320"/>
        <end position="339"/>
    </location>
</feature>
<dbReference type="EMBL" id="CP000248">
    <property type="protein sequence ID" value="ABD26306.1"/>
    <property type="molecule type" value="Genomic_DNA"/>
</dbReference>
<evidence type="ECO:0000256" key="5">
    <source>
        <dbReference type="ARBA" id="ARBA00023136"/>
    </source>
</evidence>
<accession>Q2G767</accession>
<dbReference type="RefSeq" id="WP_011445516.1">
    <property type="nucleotide sequence ID" value="NC_007794.1"/>
</dbReference>
<dbReference type="InterPro" id="IPR036259">
    <property type="entry name" value="MFS_trans_sf"/>
</dbReference>
<keyword evidence="2" id="KW-1003">Cell membrane</keyword>
<dbReference type="PROSITE" id="PS50850">
    <property type="entry name" value="MFS"/>
    <property type="match status" value="1"/>
</dbReference>
<gene>
    <name evidence="8" type="ordered locus">Saro_1866</name>
</gene>
<dbReference type="PANTHER" id="PTHR43124">
    <property type="entry name" value="PURINE EFFLUX PUMP PBUE"/>
    <property type="match status" value="1"/>
</dbReference>
<evidence type="ECO:0000313" key="8">
    <source>
        <dbReference type="EMBL" id="ABD26306.1"/>
    </source>
</evidence>
<evidence type="ECO:0000313" key="9">
    <source>
        <dbReference type="Proteomes" id="UP000009134"/>
    </source>
</evidence>
<dbReference type="GO" id="GO:0005886">
    <property type="term" value="C:plasma membrane"/>
    <property type="evidence" value="ECO:0007669"/>
    <property type="project" value="UniProtKB-SubCell"/>
</dbReference>
<keyword evidence="4 6" id="KW-1133">Transmembrane helix</keyword>
<dbReference type="eggNOG" id="COG2271">
    <property type="taxonomic scope" value="Bacteria"/>
</dbReference>
<feature type="domain" description="Major facilitator superfamily (MFS) profile" evidence="7">
    <location>
        <begin position="27"/>
        <end position="410"/>
    </location>
</feature>
<dbReference type="PANTHER" id="PTHR43124:SF3">
    <property type="entry name" value="CHLORAMPHENICOL EFFLUX PUMP RV0191"/>
    <property type="match status" value="1"/>
</dbReference>
<keyword evidence="9" id="KW-1185">Reference proteome</keyword>
<evidence type="ECO:0000259" key="7">
    <source>
        <dbReference type="PROSITE" id="PS50850"/>
    </source>
</evidence>
<dbReference type="InterPro" id="IPR020846">
    <property type="entry name" value="MFS_dom"/>
</dbReference>
<reference evidence="9" key="1">
    <citation type="submission" date="2006-01" db="EMBL/GenBank/DDBJ databases">
        <title>Complete sequence of Novosphingobium aromaticivorans DSM 12444.</title>
        <authorList>
            <consortium name="US DOE Joint Genome Institute"/>
            <person name="Copeland A."/>
            <person name="Lucas S."/>
            <person name="Lapidus A."/>
            <person name="Barry K."/>
            <person name="Detter J.C."/>
            <person name="Glavina T."/>
            <person name="Hammon N."/>
            <person name="Israni S."/>
            <person name="Pitluck S."/>
            <person name="Chain P."/>
            <person name="Malfatti S."/>
            <person name="Shin M."/>
            <person name="Vergez L."/>
            <person name="Schmutz J."/>
            <person name="Larimer F."/>
            <person name="Land M."/>
            <person name="Kyrpides N."/>
            <person name="Ivanova N."/>
            <person name="Fredrickson J."/>
            <person name="Balkwill D."/>
            <person name="Romine M.F."/>
            <person name="Richardson P."/>
        </authorList>
    </citation>
    <scope>NUCLEOTIDE SEQUENCE [LARGE SCALE GENOMIC DNA]</scope>
    <source>
        <strain evidence="9">ATCC 700278 / DSM 12444 / CCUG 56034 / CIP 105152 / NBRC 16084 / F199</strain>
    </source>
</reference>
<comment type="subcellular location">
    <subcellularLocation>
        <location evidence="1">Cell membrane</location>
        <topology evidence="1">Multi-pass membrane protein</topology>
    </subcellularLocation>
</comment>
<dbReference type="SUPFAM" id="SSF103473">
    <property type="entry name" value="MFS general substrate transporter"/>
    <property type="match status" value="1"/>
</dbReference>
<keyword evidence="3 6" id="KW-0812">Transmembrane</keyword>
<feature type="transmembrane region" description="Helical" evidence="6">
    <location>
        <begin position="351"/>
        <end position="374"/>
    </location>
</feature>
<dbReference type="AlphaFoldDB" id="Q2G767"/>
<feature type="transmembrane region" description="Helical" evidence="6">
    <location>
        <begin position="266"/>
        <end position="284"/>
    </location>
</feature>
<keyword evidence="5 6" id="KW-0472">Membrane</keyword>
<dbReference type="KEGG" id="nar:Saro_1866"/>
<proteinExistence type="predicted"/>
<evidence type="ECO:0000256" key="4">
    <source>
        <dbReference type="ARBA" id="ARBA00022989"/>
    </source>
</evidence>
<protein>
    <submittedName>
        <fullName evidence="8">Major facilitator superfamily MFS_1</fullName>
    </submittedName>
</protein>
<dbReference type="Proteomes" id="UP000009134">
    <property type="component" value="Chromosome"/>
</dbReference>
<organism evidence="8 9">
    <name type="scientific">Novosphingobium aromaticivorans (strain ATCC 700278 / DSM 12444 / CCUG 56034 / CIP 105152 / NBRC 16084 / F199)</name>
    <dbReference type="NCBI Taxonomy" id="279238"/>
    <lineage>
        <taxon>Bacteria</taxon>
        <taxon>Pseudomonadati</taxon>
        <taxon>Pseudomonadota</taxon>
        <taxon>Alphaproteobacteria</taxon>
        <taxon>Sphingomonadales</taxon>
        <taxon>Sphingomonadaceae</taxon>
        <taxon>Novosphingobium</taxon>
    </lineage>
</organism>
<dbReference type="STRING" id="279238.Saro_1866"/>
<name>Q2G767_NOVAD</name>
<dbReference type="InterPro" id="IPR011701">
    <property type="entry name" value="MFS"/>
</dbReference>
<feature type="transmembrane region" description="Helical" evidence="6">
    <location>
        <begin position="230"/>
        <end position="254"/>
    </location>
</feature>
<dbReference type="HOGENOM" id="CLU_001265_5_13_5"/>
<sequence length="425" mass="44612">MRDDHMGDAGQGTGAGQARGKGYQIWVTALLSLNFGILFFDRNAVNFLMPFVQPDLKLTNTQVGMFSSALSLTWALSGLLVGRISDKLGSKKPVVVIATIAFCLCSFISGAASSFLMLLGARLLMGAAEGGVMPVSHAMIVSEVAPERRGLAMGVAQNLGSNLLGSGLAPILLVPVAAAVGWRTGFYLAALPGLVTAALIWFTLREPPAEVHDEATPKVTLREAFAHRNVILCALIAILLVSYLVVCWAFMPLYLTKARGFAPETMGWLMATLGISAGIGSFVVPAISDAIGRRPVMIFFSFLGVILPLGALYYQGSTLVLAAIFFIGWGLNGLFPMFMATIPAESVDPRLTATLTGVVMGTGEVLGGVLSPFFAGALADSYGLSAPLWLMLVCTVLAGMLTLGLIESAPRVVARRLTPALAAGT</sequence>
<evidence type="ECO:0000256" key="1">
    <source>
        <dbReference type="ARBA" id="ARBA00004651"/>
    </source>
</evidence>
<feature type="transmembrane region" description="Helical" evidence="6">
    <location>
        <begin position="186"/>
        <end position="204"/>
    </location>
</feature>
<feature type="transmembrane region" description="Helical" evidence="6">
    <location>
        <begin position="296"/>
        <end position="314"/>
    </location>
</feature>
<feature type="transmembrane region" description="Helical" evidence="6">
    <location>
        <begin position="386"/>
        <end position="406"/>
    </location>
</feature>